<evidence type="ECO:0000313" key="3">
    <source>
        <dbReference type="Proteomes" id="UP001262767"/>
    </source>
</evidence>
<keyword evidence="1" id="KW-0812">Transmembrane</keyword>
<dbReference type="EMBL" id="JAVDSC010000030">
    <property type="protein sequence ID" value="MDR6631145.1"/>
    <property type="molecule type" value="Genomic_DNA"/>
</dbReference>
<reference evidence="2" key="1">
    <citation type="submission" date="2023-07" db="EMBL/GenBank/DDBJ databases">
        <title>Sorghum-associated microbial communities from plants grown in Nebraska, USA.</title>
        <authorList>
            <person name="Schachtman D."/>
        </authorList>
    </citation>
    <scope>NUCLEOTIDE SEQUENCE</scope>
    <source>
        <strain evidence="2">BE44</strain>
    </source>
</reference>
<accession>A0AAW8LMM5</accession>
<evidence type="ECO:0000256" key="1">
    <source>
        <dbReference type="SAM" id="Phobius"/>
    </source>
</evidence>
<keyword evidence="1" id="KW-1133">Transmembrane helix</keyword>
<dbReference type="Pfam" id="PF24838">
    <property type="entry name" value="8xMP"/>
    <property type="match status" value="1"/>
</dbReference>
<feature type="transmembrane region" description="Helical" evidence="1">
    <location>
        <begin position="159"/>
        <end position="182"/>
    </location>
</feature>
<dbReference type="RefSeq" id="WP_101665054.1">
    <property type="nucleotide sequence ID" value="NZ_JAVDSC010000030.1"/>
</dbReference>
<sequence>MSSQVNSKLKALQRVYEISVNTRNFEITQLTNRNNYYMLFQGVLLAAVFSNQASKPLVEFLICLAGIGVSYNHVKVASGAKFWQEYWEFQASEAEKALKNYTIEHYADYDFTDLFNLDSDVMKNKVRDRFKADLAHQNWLDKTYTKLILSKASVSRAPIYTAVVLLICWIALSLHTLEWVWFFELLNKFIVGHFFNPKGE</sequence>
<protein>
    <submittedName>
        <fullName evidence="2">Uncharacterized membrane protein YbaN (DUF454 family)</fullName>
    </submittedName>
</protein>
<gene>
    <name evidence="2" type="ORF">J2X86_003209</name>
</gene>
<name>A0AAW8LMM5_ACILW</name>
<dbReference type="InterPro" id="IPR056918">
    <property type="entry name" value="8xMP"/>
</dbReference>
<proteinExistence type="predicted"/>
<comment type="caution">
    <text evidence="2">The sequence shown here is derived from an EMBL/GenBank/DDBJ whole genome shotgun (WGS) entry which is preliminary data.</text>
</comment>
<dbReference type="AlphaFoldDB" id="A0AAW8LMM5"/>
<organism evidence="2 3">
    <name type="scientific">Acinetobacter lwoffii</name>
    <dbReference type="NCBI Taxonomy" id="28090"/>
    <lineage>
        <taxon>Bacteria</taxon>
        <taxon>Pseudomonadati</taxon>
        <taxon>Pseudomonadota</taxon>
        <taxon>Gammaproteobacteria</taxon>
        <taxon>Moraxellales</taxon>
        <taxon>Moraxellaceae</taxon>
        <taxon>Acinetobacter</taxon>
    </lineage>
</organism>
<evidence type="ECO:0000313" key="2">
    <source>
        <dbReference type="EMBL" id="MDR6631145.1"/>
    </source>
</evidence>
<keyword evidence="1" id="KW-0472">Membrane</keyword>
<dbReference type="Proteomes" id="UP001262767">
    <property type="component" value="Unassembled WGS sequence"/>
</dbReference>